<keyword evidence="5" id="KW-1185">Reference proteome</keyword>
<dbReference type="RefSeq" id="WP_184040578.1">
    <property type="nucleotide sequence ID" value="NZ_BAABAR010000006.1"/>
</dbReference>
<organism evidence="3 4">
    <name type="scientific">Sphingomonas endophytica</name>
    <dbReference type="NCBI Taxonomy" id="869719"/>
    <lineage>
        <taxon>Bacteria</taxon>
        <taxon>Pseudomonadati</taxon>
        <taxon>Pseudomonadota</taxon>
        <taxon>Alphaproteobacteria</taxon>
        <taxon>Sphingomonadales</taxon>
        <taxon>Sphingomonadaceae</taxon>
        <taxon>Sphingomonas</taxon>
    </lineage>
</organism>
<dbReference type="AlphaFoldDB" id="A0A7X0MLZ6"/>
<evidence type="ECO:0000256" key="1">
    <source>
        <dbReference type="SAM" id="SignalP"/>
    </source>
</evidence>
<evidence type="ECO:0000313" key="2">
    <source>
        <dbReference type="EMBL" id="MBB5727372.1"/>
    </source>
</evidence>
<feature type="chain" id="PRO_5044441137" evidence="1">
    <location>
        <begin position="19"/>
        <end position="80"/>
    </location>
</feature>
<dbReference type="Proteomes" id="UP000560131">
    <property type="component" value="Unassembled WGS sequence"/>
</dbReference>
<dbReference type="EMBL" id="JACHBT010000005">
    <property type="protein sequence ID" value="MBB6504137.1"/>
    <property type="molecule type" value="Genomic_DNA"/>
</dbReference>
<dbReference type="Proteomes" id="UP000522313">
    <property type="component" value="Unassembled WGS sequence"/>
</dbReference>
<reference evidence="3 4" key="2">
    <citation type="submission" date="2020-08" db="EMBL/GenBank/DDBJ databases">
        <title>The Agave Microbiome: Exploring the role of microbial communities in plant adaptations to desert environments.</title>
        <authorList>
            <person name="Partida-Martinez L.P."/>
        </authorList>
    </citation>
    <scope>NUCLEOTIDE SEQUENCE [LARGE SCALE GENOMIC DNA]</scope>
    <source>
        <strain evidence="3 4">AS3.13</strain>
    </source>
</reference>
<accession>A0A7X0MLZ6</accession>
<evidence type="ECO:0000313" key="4">
    <source>
        <dbReference type="Proteomes" id="UP000522313"/>
    </source>
</evidence>
<comment type="caution">
    <text evidence="3">The sequence shown here is derived from an EMBL/GenBank/DDBJ whole genome shotgun (WGS) entry which is preliminary data.</text>
</comment>
<protein>
    <submittedName>
        <fullName evidence="3">Uncharacterized protein</fullName>
    </submittedName>
</protein>
<reference evidence="2 5" key="1">
    <citation type="submission" date="2020-08" db="EMBL/GenBank/DDBJ databases">
        <title>Genomic Encyclopedia of Type Strains, Phase IV (KMG-IV): sequencing the most valuable type-strain genomes for metagenomic binning, comparative biology and taxonomic classification.</title>
        <authorList>
            <person name="Goeker M."/>
        </authorList>
    </citation>
    <scope>NUCLEOTIDE SEQUENCE [LARGE SCALE GENOMIC DNA]</scope>
    <source>
        <strain evidence="2 5">DSM 101535</strain>
    </source>
</reference>
<evidence type="ECO:0000313" key="3">
    <source>
        <dbReference type="EMBL" id="MBB6504137.1"/>
    </source>
</evidence>
<proteinExistence type="predicted"/>
<name>A0A7X0MLZ6_9SPHN</name>
<keyword evidence="1" id="KW-0732">Signal</keyword>
<gene>
    <name evidence="3" type="ORF">F4693_001102</name>
    <name evidence="2" type="ORF">FHS97_003327</name>
</gene>
<reference evidence="3 4" key="3">
    <citation type="submission" date="2020-08" db="EMBL/GenBank/DDBJ databases">
        <authorList>
            <person name="Partida-Martinez L."/>
            <person name="Huntemann M."/>
            <person name="Clum A."/>
            <person name="Wang J."/>
            <person name="Palaniappan K."/>
            <person name="Ritter S."/>
            <person name="Chen I.-M."/>
            <person name="Stamatis D."/>
            <person name="Reddy T."/>
            <person name="O'Malley R."/>
            <person name="Daum C."/>
            <person name="Shapiro N."/>
            <person name="Ivanova N."/>
            <person name="Kyrpides N."/>
            <person name="Woyke T."/>
        </authorList>
    </citation>
    <scope>NUCLEOTIDE SEQUENCE [LARGE SCALE GENOMIC DNA]</scope>
    <source>
        <strain evidence="3 4">AS3.13</strain>
    </source>
</reference>
<sequence>MKILVPVALLVLAGPTLAAARDGKPVDPNQRICKAVEVTGSRFTKKTCHTRAEWAQLDKAGADAADEAMKTRRADSAWPQ</sequence>
<dbReference type="EMBL" id="JACIJN010000013">
    <property type="protein sequence ID" value="MBB5727372.1"/>
    <property type="molecule type" value="Genomic_DNA"/>
</dbReference>
<evidence type="ECO:0000313" key="5">
    <source>
        <dbReference type="Proteomes" id="UP000560131"/>
    </source>
</evidence>
<feature type="signal peptide" evidence="1">
    <location>
        <begin position="1"/>
        <end position="18"/>
    </location>
</feature>